<dbReference type="InterPro" id="IPR009014">
    <property type="entry name" value="Transketo_C/PFOR_II"/>
</dbReference>
<dbReference type="Gene3D" id="3.40.50.920">
    <property type="match status" value="1"/>
</dbReference>
<evidence type="ECO:0000256" key="3">
    <source>
        <dbReference type="ARBA" id="ARBA00023052"/>
    </source>
</evidence>
<dbReference type="SUPFAM" id="SSF52518">
    <property type="entry name" value="Thiamin diphosphate-binding fold (THDP-binding)"/>
    <property type="match status" value="1"/>
</dbReference>
<evidence type="ECO:0000313" key="5">
    <source>
        <dbReference type="EMBL" id="TES87061.1"/>
    </source>
</evidence>
<dbReference type="CDD" id="cd07033">
    <property type="entry name" value="TPP_PYR_DXS_TK_like"/>
    <property type="match status" value="1"/>
</dbReference>
<dbReference type="Pfam" id="PF02779">
    <property type="entry name" value="Transket_pyr"/>
    <property type="match status" value="1"/>
</dbReference>
<dbReference type="SUPFAM" id="SSF52922">
    <property type="entry name" value="TK C-terminal domain-like"/>
    <property type="match status" value="1"/>
</dbReference>
<organism evidence="5 6">
    <name type="scientific">Aerophobetes bacterium</name>
    <dbReference type="NCBI Taxonomy" id="2030807"/>
    <lineage>
        <taxon>Bacteria</taxon>
        <taxon>Candidatus Aerophobota</taxon>
    </lineage>
</organism>
<comment type="cofactor">
    <cofactor evidence="1">
        <name>thiamine diphosphate</name>
        <dbReference type="ChEBI" id="CHEBI:58937"/>
    </cofactor>
</comment>
<dbReference type="InterPro" id="IPR051157">
    <property type="entry name" value="PDH/Transketolase"/>
</dbReference>
<dbReference type="Pfam" id="PF02780">
    <property type="entry name" value="Transketolase_C"/>
    <property type="match status" value="1"/>
</dbReference>
<keyword evidence="3" id="KW-0786">Thiamine pyrophosphate</keyword>
<proteinExistence type="inferred from homology"/>
<comment type="caution">
    <text evidence="5">The sequence shown here is derived from an EMBL/GenBank/DDBJ whole genome shotgun (WGS) entry which is preliminary data.</text>
</comment>
<evidence type="ECO:0000259" key="4">
    <source>
        <dbReference type="SMART" id="SM00861"/>
    </source>
</evidence>
<accession>A0A523QMM9</accession>
<dbReference type="PANTHER" id="PTHR43825">
    <property type="entry name" value="PYRUVATE DEHYDROGENASE E1 COMPONENT"/>
    <property type="match status" value="1"/>
</dbReference>
<dbReference type="Gene3D" id="3.40.50.970">
    <property type="match status" value="1"/>
</dbReference>
<comment type="similarity">
    <text evidence="2">Belongs to the transketolase family.</text>
</comment>
<gene>
    <name evidence="5" type="ORF">E3J95_00400</name>
</gene>
<dbReference type="AlphaFoldDB" id="A0A523QMM9"/>
<dbReference type="InterPro" id="IPR033248">
    <property type="entry name" value="Transketolase_C"/>
</dbReference>
<reference evidence="5 6" key="1">
    <citation type="submission" date="2019-03" db="EMBL/GenBank/DDBJ databases">
        <title>Metabolic potential of uncultured bacteria and archaea associated with petroleum seepage in deep-sea sediments.</title>
        <authorList>
            <person name="Dong X."/>
            <person name="Hubert C."/>
        </authorList>
    </citation>
    <scope>NUCLEOTIDE SEQUENCE [LARGE SCALE GENOMIC DNA]</scope>
    <source>
        <strain evidence="5">E44_bin92</strain>
    </source>
</reference>
<evidence type="ECO:0000256" key="2">
    <source>
        <dbReference type="ARBA" id="ARBA00007131"/>
    </source>
</evidence>
<dbReference type="InterPro" id="IPR005475">
    <property type="entry name" value="Transketolase-like_Pyr-bd"/>
</dbReference>
<dbReference type="FunFam" id="3.40.50.970:FF:000129">
    <property type="entry name" value="Transketolase"/>
    <property type="match status" value="1"/>
</dbReference>
<dbReference type="Proteomes" id="UP000320781">
    <property type="component" value="Unassembled WGS sequence"/>
</dbReference>
<sequence>MADLADVTTPRDVFGKVLIELAREDARIVALSTDLMLSTKLKDFAKEFPGRFIETGLTEQATVSMCAGMASCGLMPFFATFAAFATMRPCEQVRTDIAYPKLNVKIVGTHAGLSMGPGGTTHHATEDIAIMRSMANMTVLVPSDMIQTVKVVKSAAEFEGPCYIRLIRGAESPIDIYQSVEECPFEIGKAAVIKEGNDVTIIAAGAPVVQESFVAANELEKEGIHVRVIDMASVKPIDKEAIVKAAEETGGIITVEDHNIMGGVGSAVAEVVVQERPVPMKLVGVPDVYSTLGPPDELWARYGLNSSSLIGTVKDFLKKTK</sequence>
<dbReference type="SMART" id="SM00861">
    <property type="entry name" value="Transket_pyr"/>
    <property type="match status" value="1"/>
</dbReference>
<evidence type="ECO:0000313" key="6">
    <source>
        <dbReference type="Proteomes" id="UP000320781"/>
    </source>
</evidence>
<dbReference type="InterPro" id="IPR029061">
    <property type="entry name" value="THDP-binding"/>
</dbReference>
<dbReference type="PANTHER" id="PTHR43825:SF1">
    <property type="entry name" value="TRANSKETOLASE-LIKE PYRIMIDINE-BINDING DOMAIN-CONTAINING PROTEIN"/>
    <property type="match status" value="1"/>
</dbReference>
<dbReference type="EMBL" id="SOKU01000015">
    <property type="protein sequence ID" value="TES87061.1"/>
    <property type="molecule type" value="Genomic_DNA"/>
</dbReference>
<evidence type="ECO:0000256" key="1">
    <source>
        <dbReference type="ARBA" id="ARBA00001964"/>
    </source>
</evidence>
<name>A0A523QMM9_UNCAE</name>
<feature type="domain" description="Transketolase-like pyrimidine-binding" evidence="4">
    <location>
        <begin position="8"/>
        <end position="174"/>
    </location>
</feature>
<protein>
    <submittedName>
        <fullName evidence="5">Transketolase family protein</fullName>
    </submittedName>
</protein>